<protein>
    <submittedName>
        <fullName evidence="2">Uncharacterized protein</fullName>
    </submittedName>
</protein>
<gene>
    <name evidence="2" type="ORF">JTE90_022913</name>
</gene>
<organism evidence="2 3">
    <name type="scientific">Oedothorax gibbosus</name>
    <dbReference type="NCBI Taxonomy" id="931172"/>
    <lineage>
        <taxon>Eukaryota</taxon>
        <taxon>Metazoa</taxon>
        <taxon>Ecdysozoa</taxon>
        <taxon>Arthropoda</taxon>
        <taxon>Chelicerata</taxon>
        <taxon>Arachnida</taxon>
        <taxon>Araneae</taxon>
        <taxon>Araneomorphae</taxon>
        <taxon>Entelegynae</taxon>
        <taxon>Araneoidea</taxon>
        <taxon>Linyphiidae</taxon>
        <taxon>Erigoninae</taxon>
        <taxon>Oedothorax</taxon>
    </lineage>
</organism>
<feature type="compositionally biased region" description="Polar residues" evidence="1">
    <location>
        <begin position="55"/>
        <end position="72"/>
    </location>
</feature>
<feature type="region of interest" description="Disordered" evidence="1">
    <location>
        <begin position="1"/>
        <end position="72"/>
    </location>
</feature>
<feature type="region of interest" description="Disordered" evidence="1">
    <location>
        <begin position="204"/>
        <end position="234"/>
    </location>
</feature>
<evidence type="ECO:0000313" key="3">
    <source>
        <dbReference type="Proteomes" id="UP000827092"/>
    </source>
</evidence>
<evidence type="ECO:0000256" key="1">
    <source>
        <dbReference type="SAM" id="MobiDB-lite"/>
    </source>
</evidence>
<accession>A0AAV6TLZ4</accession>
<sequence length="287" mass="31876">MVASHQGPLDQAHKPKVSEPGGSSRTERDNIARRVSRAVHLGGPAAEGFTDRTKITLSPSDFQGKTEAQGTPQETRCFYEKLSLFRTGRFQGHEPYKGKETLPGSSVDVSEFGCVKHFWARRTYSSGSGLGGNLTPFPFWAAARQTRACVCVWADVSLRKRISPIPWNGLTPVQRCSNGTLSSFSPQGFHLSIVLPQDLHRGGSGGLSRHLKRTPTATLPSLRRKNPHEKSAVRRYSPTLRGHHFRLVASVPGSFYNPFSKFRLPWHRDFLEQPTFMGSHERLASDA</sequence>
<name>A0AAV6TLZ4_9ARAC</name>
<reference evidence="2 3" key="1">
    <citation type="journal article" date="2022" name="Nat. Ecol. Evol.">
        <title>A masculinizing supergene underlies an exaggerated male reproductive morph in a spider.</title>
        <authorList>
            <person name="Hendrickx F."/>
            <person name="De Corte Z."/>
            <person name="Sonet G."/>
            <person name="Van Belleghem S.M."/>
            <person name="Kostlbacher S."/>
            <person name="Vangestel C."/>
        </authorList>
    </citation>
    <scope>NUCLEOTIDE SEQUENCE [LARGE SCALE GENOMIC DNA]</scope>
    <source>
        <strain evidence="2">W744_W776</strain>
    </source>
</reference>
<evidence type="ECO:0000313" key="2">
    <source>
        <dbReference type="EMBL" id="KAG8172693.1"/>
    </source>
</evidence>
<dbReference type="AlphaFoldDB" id="A0AAV6TLZ4"/>
<dbReference type="EMBL" id="JAFNEN010002449">
    <property type="protein sequence ID" value="KAG8172693.1"/>
    <property type="molecule type" value="Genomic_DNA"/>
</dbReference>
<comment type="caution">
    <text evidence="2">The sequence shown here is derived from an EMBL/GenBank/DDBJ whole genome shotgun (WGS) entry which is preliminary data.</text>
</comment>
<dbReference type="Proteomes" id="UP000827092">
    <property type="component" value="Unassembled WGS sequence"/>
</dbReference>
<proteinExistence type="predicted"/>
<keyword evidence="3" id="KW-1185">Reference proteome</keyword>